<dbReference type="eggNOG" id="ENOG50335I8">
    <property type="taxonomic scope" value="Bacteria"/>
</dbReference>
<protein>
    <submittedName>
        <fullName evidence="2">Uncharacterized protein</fullName>
    </submittedName>
</protein>
<dbReference type="Proteomes" id="UP000028870">
    <property type="component" value="Unassembled WGS sequence"/>
</dbReference>
<evidence type="ECO:0000313" key="3">
    <source>
        <dbReference type="Proteomes" id="UP000028870"/>
    </source>
</evidence>
<evidence type="ECO:0000313" key="2">
    <source>
        <dbReference type="EMBL" id="CDO08766.1"/>
    </source>
</evidence>
<gene>
    <name evidence="2" type="ORF">BN977_03586</name>
</gene>
<accession>W9B1Q5</accession>
<proteinExistence type="predicted"/>
<organism evidence="2 3">
    <name type="scientific">Mycolicibacterium cosmeticum</name>
    <dbReference type="NCBI Taxonomy" id="258533"/>
    <lineage>
        <taxon>Bacteria</taxon>
        <taxon>Bacillati</taxon>
        <taxon>Actinomycetota</taxon>
        <taxon>Actinomycetes</taxon>
        <taxon>Mycobacteriales</taxon>
        <taxon>Mycobacteriaceae</taxon>
        <taxon>Mycolicibacterium</taxon>
    </lineage>
</organism>
<dbReference type="RefSeq" id="WP_036399865.1">
    <property type="nucleotide sequence ID" value="NZ_CCBB010000002.1"/>
</dbReference>
<keyword evidence="3" id="KW-1185">Reference proteome</keyword>
<name>W9B1Q5_MYCCO</name>
<dbReference type="OrthoDB" id="3375894at2"/>
<dbReference type="STRING" id="258533.BN977_03586"/>
<evidence type="ECO:0000256" key="1">
    <source>
        <dbReference type="SAM" id="Coils"/>
    </source>
</evidence>
<dbReference type="EMBL" id="CCBB010000002">
    <property type="protein sequence ID" value="CDO08766.1"/>
    <property type="molecule type" value="Genomic_DNA"/>
</dbReference>
<reference evidence="2" key="2">
    <citation type="submission" date="2014-03" db="EMBL/GenBank/DDBJ databases">
        <authorList>
            <person name="Urmite Genomes"/>
        </authorList>
    </citation>
    <scope>NUCLEOTIDE SEQUENCE</scope>
    <source>
        <strain evidence="2">DSM 44829</strain>
    </source>
</reference>
<reference evidence="2" key="1">
    <citation type="submission" date="2014-03" db="EMBL/GenBank/DDBJ databases">
        <title>Draft Genome Sequence of Mycobacterium cosmeticum DSM 44829.</title>
        <authorList>
            <person name="Croce O."/>
            <person name="Robert C."/>
            <person name="Raoult D."/>
            <person name="Drancourt M."/>
        </authorList>
    </citation>
    <scope>NUCLEOTIDE SEQUENCE [LARGE SCALE GENOMIC DNA]</scope>
    <source>
        <strain evidence="2">DSM 44829</strain>
    </source>
</reference>
<sequence length="381" mass="41154">MTALSTEAIDRELATRAAEVAAMSATMVELDGHPGLSHVRLYPPTGVTARRWTGVQASISQLWEELGRMTAILDGARAIRARRSKPSDADRAELTHWLLERPLEVSRERVPLARRSLTGSGEAIEYVGLADTADRMRAAYPAVAEFLDEVDRINTLVVQGLAAVQDRIAAVGAPEPAGVADLLAVAATDPLSLSAGAIETRVRAITVGFEKQAAELAVLAELRSNWVAAVQETSGALDRLRASVARAGQVRDRARRHVLCGPLPSHPDAEPGLRAELAALTAVDPAALRALQRRIDEAQRVLDEDERLAQGLLDRRAELAGRLEVYQTKAARLGLGEDRDLLASGRIAAGLLSRRPCDLREVTRAISDFQQILAQKREAAR</sequence>
<keyword evidence="1" id="KW-0175">Coiled coil</keyword>
<feature type="coiled-coil region" evidence="1">
    <location>
        <begin position="288"/>
        <end position="315"/>
    </location>
</feature>
<dbReference type="AlphaFoldDB" id="W9B1Q5"/>
<comment type="caution">
    <text evidence="2">The sequence shown here is derived from an EMBL/GenBank/DDBJ whole genome shotgun (WGS) entry which is preliminary data.</text>
</comment>